<accession>A0ACC0B1X9</accession>
<dbReference type="Proteomes" id="UP001060085">
    <property type="component" value="Linkage Group LG04"/>
</dbReference>
<reference evidence="2" key="1">
    <citation type="journal article" date="2023" name="Nat. Plants">
        <title>Single-cell RNA sequencing provides a high-resolution roadmap for understanding the multicellular compartmentation of specialized metabolism.</title>
        <authorList>
            <person name="Sun S."/>
            <person name="Shen X."/>
            <person name="Li Y."/>
            <person name="Li Y."/>
            <person name="Wang S."/>
            <person name="Li R."/>
            <person name="Zhang H."/>
            <person name="Shen G."/>
            <person name="Guo B."/>
            <person name="Wei J."/>
            <person name="Xu J."/>
            <person name="St-Pierre B."/>
            <person name="Chen S."/>
            <person name="Sun C."/>
        </authorList>
    </citation>
    <scope>NUCLEOTIDE SEQUENCE [LARGE SCALE GENOMIC DNA]</scope>
</reference>
<organism evidence="1 2">
    <name type="scientific">Catharanthus roseus</name>
    <name type="common">Madagascar periwinkle</name>
    <name type="synonym">Vinca rosea</name>
    <dbReference type="NCBI Taxonomy" id="4058"/>
    <lineage>
        <taxon>Eukaryota</taxon>
        <taxon>Viridiplantae</taxon>
        <taxon>Streptophyta</taxon>
        <taxon>Embryophyta</taxon>
        <taxon>Tracheophyta</taxon>
        <taxon>Spermatophyta</taxon>
        <taxon>Magnoliopsida</taxon>
        <taxon>eudicotyledons</taxon>
        <taxon>Gunneridae</taxon>
        <taxon>Pentapetalae</taxon>
        <taxon>asterids</taxon>
        <taxon>lamiids</taxon>
        <taxon>Gentianales</taxon>
        <taxon>Apocynaceae</taxon>
        <taxon>Rauvolfioideae</taxon>
        <taxon>Vinceae</taxon>
        <taxon>Catharanthinae</taxon>
        <taxon>Catharanthus</taxon>
    </lineage>
</organism>
<gene>
    <name evidence="1" type="ORF">M9H77_16510</name>
</gene>
<comment type="caution">
    <text evidence="1">The sequence shown here is derived from an EMBL/GenBank/DDBJ whole genome shotgun (WGS) entry which is preliminary data.</text>
</comment>
<name>A0ACC0B1X9_CATRO</name>
<evidence type="ECO:0000313" key="1">
    <source>
        <dbReference type="EMBL" id="KAI5666657.1"/>
    </source>
</evidence>
<protein>
    <submittedName>
        <fullName evidence="1">Uncharacterized protein</fullName>
    </submittedName>
</protein>
<sequence>MGKHGKKQSQQQQQKRIGRRDFSYYLEEGYGEERSLPVSSKEENNSDEEENDNEAQEEEEEEEEENEGEKDNHAKKNQSKNDVPSKFWLYQQSVQSPKGDISYLQKFFLMYVGGRVPLHLQEDFCGTALLSTEWLRADTRRTAVGLDLDEEALSWCMENNVNKIGADVHSRISLFHGNVLEPLEARLVNFDPCDLEKKITLEDKEDNSKIGFEESTSGRNSKGVSNHKLMKETQSPARDIVCAFNYSCCCLHTRKELVLYFKHAHSILNRKGAIFVMDMYGGTSSECELRLQRRFPNFTYVWEQAGFDIIQRKTRISLHFNLQKPNRKLRHAFSYSWRLTYC</sequence>
<proteinExistence type="predicted"/>
<keyword evidence="2" id="KW-1185">Reference proteome</keyword>
<dbReference type="EMBL" id="CM044704">
    <property type="protein sequence ID" value="KAI5666657.1"/>
    <property type="molecule type" value="Genomic_DNA"/>
</dbReference>
<evidence type="ECO:0000313" key="2">
    <source>
        <dbReference type="Proteomes" id="UP001060085"/>
    </source>
</evidence>